<dbReference type="CDD" id="cd17321">
    <property type="entry name" value="MFS_MMR_MDR_like"/>
    <property type="match status" value="1"/>
</dbReference>
<feature type="transmembrane region" description="Helical" evidence="8">
    <location>
        <begin position="425"/>
        <end position="448"/>
    </location>
</feature>
<dbReference type="Gene3D" id="1.20.1720.10">
    <property type="entry name" value="Multidrug resistance protein D"/>
    <property type="match status" value="1"/>
</dbReference>
<evidence type="ECO:0000256" key="6">
    <source>
        <dbReference type="ARBA" id="ARBA00022989"/>
    </source>
</evidence>
<dbReference type="PANTHER" id="PTHR42718:SF9">
    <property type="entry name" value="MAJOR FACILITATOR SUPERFAMILY MULTIDRUG TRANSPORTER MFSC"/>
    <property type="match status" value="1"/>
</dbReference>
<feature type="transmembrane region" description="Helical" evidence="8">
    <location>
        <begin position="362"/>
        <end position="382"/>
    </location>
</feature>
<comment type="subcellular location">
    <subcellularLocation>
        <location evidence="1">Cell membrane</location>
        <topology evidence="1">Multi-pass membrane protein</topology>
    </subcellularLocation>
</comment>
<feature type="transmembrane region" description="Helical" evidence="8">
    <location>
        <begin position="166"/>
        <end position="188"/>
    </location>
</feature>
<comment type="similarity">
    <text evidence="2">Belongs to the major facilitator superfamily. EmrB family.</text>
</comment>
<feature type="domain" description="Major facilitator superfamily (MFS) profile" evidence="9">
    <location>
        <begin position="12"/>
        <end position="452"/>
    </location>
</feature>
<dbReference type="Proteomes" id="UP000321617">
    <property type="component" value="Unassembled WGS sequence"/>
</dbReference>
<keyword evidence="11" id="KW-1185">Reference proteome</keyword>
<keyword evidence="5 8" id="KW-0812">Transmembrane</keyword>
<accession>A0A562V9V4</accession>
<protein>
    <submittedName>
        <fullName evidence="10">EmrB/QacA subfamily drug resistance transporter</fullName>
    </submittedName>
</protein>
<evidence type="ECO:0000256" key="3">
    <source>
        <dbReference type="ARBA" id="ARBA00022448"/>
    </source>
</evidence>
<feature type="transmembrane region" description="Helical" evidence="8">
    <location>
        <begin position="302"/>
        <end position="320"/>
    </location>
</feature>
<dbReference type="AlphaFoldDB" id="A0A562V9V4"/>
<dbReference type="PANTHER" id="PTHR42718">
    <property type="entry name" value="MAJOR FACILITATOR SUPERFAMILY MULTIDRUG TRANSPORTER MFSC"/>
    <property type="match status" value="1"/>
</dbReference>
<evidence type="ECO:0000256" key="8">
    <source>
        <dbReference type="SAM" id="Phobius"/>
    </source>
</evidence>
<dbReference type="PROSITE" id="PS50850">
    <property type="entry name" value="MFS"/>
    <property type="match status" value="1"/>
</dbReference>
<dbReference type="Pfam" id="PF07690">
    <property type="entry name" value="MFS_1"/>
    <property type="match status" value="1"/>
</dbReference>
<evidence type="ECO:0000259" key="9">
    <source>
        <dbReference type="PROSITE" id="PS50850"/>
    </source>
</evidence>
<feature type="transmembrane region" description="Helical" evidence="8">
    <location>
        <begin position="332"/>
        <end position="350"/>
    </location>
</feature>
<dbReference type="GO" id="GO:0022857">
    <property type="term" value="F:transmembrane transporter activity"/>
    <property type="evidence" value="ECO:0007669"/>
    <property type="project" value="InterPro"/>
</dbReference>
<feature type="transmembrane region" description="Helical" evidence="8">
    <location>
        <begin position="230"/>
        <end position="247"/>
    </location>
</feature>
<keyword evidence="3" id="KW-0813">Transport</keyword>
<dbReference type="SUPFAM" id="SSF103473">
    <property type="entry name" value="MFS general substrate transporter"/>
    <property type="match status" value="1"/>
</dbReference>
<organism evidence="10 11">
    <name type="scientific">Stackebrandtia albiflava</name>
    <dbReference type="NCBI Taxonomy" id="406432"/>
    <lineage>
        <taxon>Bacteria</taxon>
        <taxon>Bacillati</taxon>
        <taxon>Actinomycetota</taxon>
        <taxon>Actinomycetes</taxon>
        <taxon>Glycomycetales</taxon>
        <taxon>Glycomycetaceae</taxon>
        <taxon>Stackebrandtia</taxon>
    </lineage>
</organism>
<feature type="transmembrane region" description="Helical" evidence="8">
    <location>
        <begin position="46"/>
        <end position="66"/>
    </location>
</feature>
<gene>
    <name evidence="10" type="ORF">LX16_0328</name>
</gene>
<reference evidence="10 11" key="1">
    <citation type="journal article" date="2013" name="Stand. Genomic Sci.">
        <title>Genomic Encyclopedia of Type Strains, Phase I: The one thousand microbial genomes (KMG-I) project.</title>
        <authorList>
            <person name="Kyrpides N.C."/>
            <person name="Woyke T."/>
            <person name="Eisen J.A."/>
            <person name="Garrity G."/>
            <person name="Lilburn T.G."/>
            <person name="Beck B.J."/>
            <person name="Whitman W.B."/>
            <person name="Hugenholtz P."/>
            <person name="Klenk H.P."/>
        </authorList>
    </citation>
    <scope>NUCLEOTIDE SEQUENCE [LARGE SCALE GENOMIC DNA]</scope>
    <source>
        <strain evidence="10 11">DSM 45044</strain>
    </source>
</reference>
<evidence type="ECO:0000256" key="7">
    <source>
        <dbReference type="ARBA" id="ARBA00023136"/>
    </source>
</evidence>
<keyword evidence="7 8" id="KW-0472">Membrane</keyword>
<evidence type="ECO:0000313" key="10">
    <source>
        <dbReference type="EMBL" id="TWJ14642.1"/>
    </source>
</evidence>
<dbReference type="Gene3D" id="1.20.1250.20">
    <property type="entry name" value="MFS general substrate transporter like domains"/>
    <property type="match status" value="1"/>
</dbReference>
<sequence length="454" mass="46251">MPTRRTFRGGAVLAVLATVNFMAIINISIVNVALPAMQTALGTDLAGLQWVINAFAICLSALTLTGGALGDRYGRKRIFLLGVALFIAGSVACGLADGLATLIVGRVVQGLGAAMLIPGSLSILAQTFTDPAERARRIGVWAAVSAVGLAAGPVIGGVLIDAYGWPAIFWVGVPIGVLGFVGVVLVVPESSDPAHTSLDPVGQLLGVAALAALSYGLIRLGETGLSDPLTSGTLAVSILLLVVFVIVEWRSPAPMLPVRMFADRHFMVMNAASAALGFAPYAIYAFLSLFMQQVQDLSATEAGLAFLPMAAATGVVAPYAGRLTGRYGPKPALIAGYAMSTVGVSALVFLDADTPYWIAGPMYLLIGLGIGLSMTPTTTAAVTAVPRERSGIAAATVNTTRQTGMALGVAMLGAIVAAADDFQTGLHAAALVAGVVSLLALVLILATASPRPTG</sequence>
<proteinExistence type="inferred from homology"/>
<feature type="transmembrane region" description="Helical" evidence="8">
    <location>
        <begin position="403"/>
        <end position="419"/>
    </location>
</feature>
<dbReference type="PRINTS" id="PR01036">
    <property type="entry name" value="TCRTETB"/>
</dbReference>
<evidence type="ECO:0000256" key="5">
    <source>
        <dbReference type="ARBA" id="ARBA00022692"/>
    </source>
</evidence>
<dbReference type="InterPro" id="IPR004638">
    <property type="entry name" value="EmrB-like"/>
</dbReference>
<keyword evidence="4" id="KW-1003">Cell membrane</keyword>
<comment type="caution">
    <text evidence="10">The sequence shown here is derived from an EMBL/GenBank/DDBJ whole genome shotgun (WGS) entry which is preliminary data.</text>
</comment>
<dbReference type="EMBL" id="VLLL01000005">
    <property type="protein sequence ID" value="TWJ14642.1"/>
    <property type="molecule type" value="Genomic_DNA"/>
</dbReference>
<keyword evidence="6 8" id="KW-1133">Transmembrane helix</keyword>
<name>A0A562V9V4_9ACTN</name>
<dbReference type="InterPro" id="IPR011701">
    <property type="entry name" value="MFS"/>
</dbReference>
<evidence type="ECO:0000313" key="11">
    <source>
        <dbReference type="Proteomes" id="UP000321617"/>
    </source>
</evidence>
<feature type="transmembrane region" description="Helical" evidence="8">
    <location>
        <begin position="140"/>
        <end position="160"/>
    </location>
</feature>
<dbReference type="InterPro" id="IPR036259">
    <property type="entry name" value="MFS_trans_sf"/>
</dbReference>
<feature type="transmembrane region" description="Helical" evidence="8">
    <location>
        <begin position="268"/>
        <end position="290"/>
    </location>
</feature>
<dbReference type="NCBIfam" id="TIGR00711">
    <property type="entry name" value="efflux_EmrB"/>
    <property type="match status" value="1"/>
</dbReference>
<feature type="transmembrane region" description="Helical" evidence="8">
    <location>
        <begin position="78"/>
        <end position="104"/>
    </location>
</feature>
<evidence type="ECO:0000256" key="1">
    <source>
        <dbReference type="ARBA" id="ARBA00004651"/>
    </source>
</evidence>
<evidence type="ECO:0000256" key="4">
    <source>
        <dbReference type="ARBA" id="ARBA00022475"/>
    </source>
</evidence>
<feature type="transmembrane region" description="Helical" evidence="8">
    <location>
        <begin position="12"/>
        <end position="34"/>
    </location>
</feature>
<feature type="transmembrane region" description="Helical" evidence="8">
    <location>
        <begin position="110"/>
        <end position="128"/>
    </location>
</feature>
<evidence type="ECO:0000256" key="2">
    <source>
        <dbReference type="ARBA" id="ARBA00008537"/>
    </source>
</evidence>
<dbReference type="GO" id="GO:0005886">
    <property type="term" value="C:plasma membrane"/>
    <property type="evidence" value="ECO:0007669"/>
    <property type="project" value="UniProtKB-SubCell"/>
</dbReference>
<dbReference type="InterPro" id="IPR020846">
    <property type="entry name" value="MFS_dom"/>
</dbReference>
<feature type="transmembrane region" description="Helical" evidence="8">
    <location>
        <begin position="200"/>
        <end position="218"/>
    </location>
</feature>